<dbReference type="Proteomes" id="UP000824140">
    <property type="component" value="Unassembled WGS sequence"/>
</dbReference>
<accession>A0A9D1K586</accession>
<dbReference type="PANTHER" id="PTHR48111:SF1">
    <property type="entry name" value="TWO-COMPONENT RESPONSE REGULATOR ORR33"/>
    <property type="match status" value="1"/>
</dbReference>
<keyword evidence="2 8" id="KW-0597">Phosphoprotein</keyword>
<dbReference type="FunFam" id="1.10.10.10:FF:000018">
    <property type="entry name" value="DNA-binding response regulator ResD"/>
    <property type="match status" value="1"/>
</dbReference>
<evidence type="ECO:0000256" key="2">
    <source>
        <dbReference type="ARBA" id="ARBA00022553"/>
    </source>
</evidence>
<feature type="domain" description="OmpR/PhoB-type" evidence="11">
    <location>
        <begin position="126"/>
        <end position="226"/>
    </location>
</feature>
<evidence type="ECO:0000313" key="13">
    <source>
        <dbReference type="Proteomes" id="UP000824140"/>
    </source>
</evidence>
<evidence type="ECO:0000313" key="12">
    <source>
        <dbReference type="EMBL" id="HIS91765.1"/>
    </source>
</evidence>
<dbReference type="SUPFAM" id="SSF46894">
    <property type="entry name" value="C-terminal effector domain of the bipartite response regulators"/>
    <property type="match status" value="1"/>
</dbReference>
<comment type="function">
    <text evidence="7">May play the central regulatory role in sporulation. It may be an element of the effector pathway responsible for the activation of sporulation genes in response to nutritional stress. Spo0A may act in concert with spo0H (a sigma factor) to control the expression of some genes that are critical to the sporulation process.</text>
</comment>
<evidence type="ECO:0000256" key="5">
    <source>
        <dbReference type="ARBA" id="ARBA00023125"/>
    </source>
</evidence>
<feature type="DNA-binding region" description="OmpR/PhoB-type" evidence="9">
    <location>
        <begin position="126"/>
        <end position="226"/>
    </location>
</feature>
<organism evidence="12 13">
    <name type="scientific">Candidatus Alectryocaccomicrobium excrementavium</name>
    <dbReference type="NCBI Taxonomy" id="2840668"/>
    <lineage>
        <taxon>Bacteria</taxon>
        <taxon>Bacillati</taxon>
        <taxon>Bacillota</taxon>
        <taxon>Clostridia</taxon>
        <taxon>Candidatus Alectryocaccomicrobium</taxon>
    </lineage>
</organism>
<dbReference type="AlphaFoldDB" id="A0A9D1K586"/>
<dbReference type="GO" id="GO:0005829">
    <property type="term" value="C:cytosol"/>
    <property type="evidence" value="ECO:0007669"/>
    <property type="project" value="TreeGrafter"/>
</dbReference>
<comment type="caution">
    <text evidence="12">The sequence shown here is derived from an EMBL/GenBank/DDBJ whole genome shotgun (WGS) entry which is preliminary data.</text>
</comment>
<dbReference type="InterPro" id="IPR036388">
    <property type="entry name" value="WH-like_DNA-bd_sf"/>
</dbReference>
<evidence type="ECO:0000256" key="3">
    <source>
        <dbReference type="ARBA" id="ARBA00023012"/>
    </source>
</evidence>
<dbReference type="InterPro" id="IPR001867">
    <property type="entry name" value="OmpR/PhoB-type_DNA-bd"/>
</dbReference>
<dbReference type="InterPro" id="IPR001789">
    <property type="entry name" value="Sig_transdc_resp-reg_receiver"/>
</dbReference>
<evidence type="ECO:0000256" key="7">
    <source>
        <dbReference type="ARBA" id="ARBA00024867"/>
    </source>
</evidence>
<dbReference type="EMBL" id="DVJN01000036">
    <property type="protein sequence ID" value="HIS91765.1"/>
    <property type="molecule type" value="Genomic_DNA"/>
</dbReference>
<evidence type="ECO:0000256" key="8">
    <source>
        <dbReference type="PROSITE-ProRule" id="PRU00169"/>
    </source>
</evidence>
<dbReference type="GO" id="GO:0032993">
    <property type="term" value="C:protein-DNA complex"/>
    <property type="evidence" value="ECO:0007669"/>
    <property type="project" value="TreeGrafter"/>
</dbReference>
<keyword evidence="6" id="KW-0804">Transcription</keyword>
<dbReference type="GO" id="GO:0006355">
    <property type="term" value="P:regulation of DNA-templated transcription"/>
    <property type="evidence" value="ECO:0007669"/>
    <property type="project" value="InterPro"/>
</dbReference>
<evidence type="ECO:0000256" key="6">
    <source>
        <dbReference type="ARBA" id="ARBA00023163"/>
    </source>
</evidence>
<dbReference type="PROSITE" id="PS51755">
    <property type="entry name" value="OMPR_PHOB"/>
    <property type="match status" value="1"/>
</dbReference>
<name>A0A9D1K586_9FIRM</name>
<dbReference type="PANTHER" id="PTHR48111">
    <property type="entry name" value="REGULATOR OF RPOS"/>
    <property type="match status" value="1"/>
</dbReference>
<dbReference type="SUPFAM" id="SSF52172">
    <property type="entry name" value="CheY-like"/>
    <property type="match status" value="1"/>
</dbReference>
<reference evidence="12" key="2">
    <citation type="journal article" date="2021" name="PeerJ">
        <title>Extensive microbial diversity within the chicken gut microbiome revealed by metagenomics and culture.</title>
        <authorList>
            <person name="Gilroy R."/>
            <person name="Ravi A."/>
            <person name="Getino M."/>
            <person name="Pursley I."/>
            <person name="Horton D.L."/>
            <person name="Alikhan N.F."/>
            <person name="Baker D."/>
            <person name="Gharbi K."/>
            <person name="Hall N."/>
            <person name="Watson M."/>
            <person name="Adriaenssens E.M."/>
            <person name="Foster-Nyarko E."/>
            <person name="Jarju S."/>
            <person name="Secka A."/>
            <person name="Antonio M."/>
            <person name="Oren A."/>
            <person name="Chaudhuri R.R."/>
            <person name="La Ragione R."/>
            <person name="Hildebrand F."/>
            <person name="Pallen M.J."/>
        </authorList>
    </citation>
    <scope>NUCLEOTIDE SEQUENCE</scope>
    <source>
        <strain evidence="12">13766</strain>
    </source>
</reference>
<evidence type="ECO:0000259" key="11">
    <source>
        <dbReference type="PROSITE" id="PS51755"/>
    </source>
</evidence>
<proteinExistence type="predicted"/>
<dbReference type="InterPro" id="IPR016032">
    <property type="entry name" value="Sig_transdc_resp-reg_C-effctor"/>
</dbReference>
<gene>
    <name evidence="12" type="ORF">IAA84_01970</name>
</gene>
<protein>
    <recommendedName>
        <fullName evidence="1">Stage 0 sporulation protein A homolog</fullName>
    </recommendedName>
</protein>
<feature type="modified residue" description="4-aspartylphosphate" evidence="8">
    <location>
        <position position="52"/>
    </location>
</feature>
<dbReference type="Gene3D" id="3.40.50.2300">
    <property type="match status" value="1"/>
</dbReference>
<sequence length="232" mass="26417">MATIWIVEDEERIGLLILAAVKKAGHEAVRLYDASELEKRLKKETPDLLLLDLMLRGKDGFAILAEWKARKETARVPVIILSARSAENDKVRGLELGAEDYITKPFGVRELQARLQTALRRVTPEAQKWIAGDLTLQPDAREAWQNGARVALTYREFELLYYLARRPGQAISRGQLLREVWGYPTEDDPSRTVDYHIKSLRAKLGDDPANPRYIETLRGTGYRWLAPEGHEA</sequence>
<dbReference type="Pfam" id="PF00072">
    <property type="entry name" value="Response_reg"/>
    <property type="match status" value="1"/>
</dbReference>
<evidence type="ECO:0000256" key="4">
    <source>
        <dbReference type="ARBA" id="ARBA00023015"/>
    </source>
</evidence>
<evidence type="ECO:0000256" key="1">
    <source>
        <dbReference type="ARBA" id="ARBA00018672"/>
    </source>
</evidence>
<dbReference type="InterPro" id="IPR011006">
    <property type="entry name" value="CheY-like_superfamily"/>
</dbReference>
<keyword evidence="3" id="KW-0902">Two-component regulatory system</keyword>
<dbReference type="PROSITE" id="PS50110">
    <property type="entry name" value="RESPONSE_REGULATORY"/>
    <property type="match status" value="1"/>
</dbReference>
<keyword evidence="5 9" id="KW-0238">DNA-binding</keyword>
<dbReference type="GO" id="GO:0000156">
    <property type="term" value="F:phosphorelay response regulator activity"/>
    <property type="evidence" value="ECO:0007669"/>
    <property type="project" value="TreeGrafter"/>
</dbReference>
<dbReference type="Gene3D" id="1.10.10.10">
    <property type="entry name" value="Winged helix-like DNA-binding domain superfamily/Winged helix DNA-binding domain"/>
    <property type="match status" value="1"/>
</dbReference>
<keyword evidence="4" id="KW-0805">Transcription regulation</keyword>
<dbReference type="CDD" id="cd00383">
    <property type="entry name" value="trans_reg_C"/>
    <property type="match status" value="1"/>
</dbReference>
<dbReference type="SMART" id="SM00862">
    <property type="entry name" value="Trans_reg_C"/>
    <property type="match status" value="1"/>
</dbReference>
<evidence type="ECO:0000259" key="10">
    <source>
        <dbReference type="PROSITE" id="PS50110"/>
    </source>
</evidence>
<feature type="domain" description="Response regulatory" evidence="10">
    <location>
        <begin position="3"/>
        <end position="119"/>
    </location>
</feature>
<dbReference type="Pfam" id="PF00486">
    <property type="entry name" value="Trans_reg_C"/>
    <property type="match status" value="1"/>
</dbReference>
<dbReference type="Gene3D" id="6.10.250.690">
    <property type="match status" value="1"/>
</dbReference>
<dbReference type="InterPro" id="IPR039420">
    <property type="entry name" value="WalR-like"/>
</dbReference>
<dbReference type="SMART" id="SM00448">
    <property type="entry name" value="REC"/>
    <property type="match status" value="1"/>
</dbReference>
<dbReference type="GO" id="GO:0000976">
    <property type="term" value="F:transcription cis-regulatory region binding"/>
    <property type="evidence" value="ECO:0007669"/>
    <property type="project" value="TreeGrafter"/>
</dbReference>
<evidence type="ECO:0000256" key="9">
    <source>
        <dbReference type="PROSITE-ProRule" id="PRU01091"/>
    </source>
</evidence>
<reference evidence="12" key="1">
    <citation type="submission" date="2020-10" db="EMBL/GenBank/DDBJ databases">
        <authorList>
            <person name="Gilroy R."/>
        </authorList>
    </citation>
    <scope>NUCLEOTIDE SEQUENCE</scope>
    <source>
        <strain evidence="12">13766</strain>
    </source>
</reference>